<reference evidence="2 3" key="1">
    <citation type="journal article" date="2010" name="Genome Biol. Evol.">
        <title>The sequence of a 1.8-mb bacterial linear plasmid reveals a rich evolutionary reservoir of secondary metabolic pathways.</title>
        <authorList>
            <person name="Medema M.H."/>
            <person name="Trefzer A."/>
            <person name="Kovalchuk A."/>
            <person name="van den Berg M."/>
            <person name="Mueller U."/>
            <person name="Heijne W."/>
            <person name="Wu L."/>
            <person name="Alam M.T."/>
            <person name="Ronning C.M."/>
            <person name="Nierman W.C."/>
            <person name="Bovenberg R.A.L."/>
            <person name="Breitling R."/>
            <person name="Takano E."/>
        </authorList>
    </citation>
    <scope>NUCLEOTIDE SEQUENCE [LARGE SCALE GENOMIC DNA]</scope>
    <source>
        <strain evidence="3">ATCC 27064 / DSM 738 / JCM 4710 / NBRC 13307 / NCIMB 12785 / NRRL 3585 / VKM Ac-602</strain>
    </source>
</reference>
<proteinExistence type="predicted"/>
<name>E2PVN6_STRCL</name>
<dbReference type="EMBL" id="CM000913">
    <property type="protein sequence ID" value="EFG07950.1"/>
    <property type="molecule type" value="Genomic_DNA"/>
</dbReference>
<evidence type="ECO:0000313" key="2">
    <source>
        <dbReference type="EMBL" id="EFG07950.1"/>
    </source>
</evidence>
<keyword evidence="3" id="KW-1185">Reference proteome</keyword>
<dbReference type="Proteomes" id="UP000002357">
    <property type="component" value="Chromosome"/>
</dbReference>
<sequence>MSAPMLWRTPRNLCMERGTVLWTKSCHAREDPSDQRVFHPRPVGEKNFSPGAKIATNETPRNRRFDEK</sequence>
<evidence type="ECO:0000256" key="1">
    <source>
        <dbReference type="SAM" id="MobiDB-lite"/>
    </source>
</evidence>
<gene>
    <name evidence="2" type="ORF">SCLAV_2877</name>
</gene>
<protein>
    <submittedName>
        <fullName evidence="2">Uncharacterized protein</fullName>
    </submittedName>
</protein>
<evidence type="ECO:0000313" key="3">
    <source>
        <dbReference type="Proteomes" id="UP000002357"/>
    </source>
</evidence>
<feature type="region of interest" description="Disordered" evidence="1">
    <location>
        <begin position="29"/>
        <end position="68"/>
    </location>
</feature>
<accession>E2PVN6</accession>
<organism evidence="2 3">
    <name type="scientific">Streptomyces clavuligerus</name>
    <dbReference type="NCBI Taxonomy" id="1901"/>
    <lineage>
        <taxon>Bacteria</taxon>
        <taxon>Bacillati</taxon>
        <taxon>Actinomycetota</taxon>
        <taxon>Actinomycetes</taxon>
        <taxon>Kitasatosporales</taxon>
        <taxon>Streptomycetaceae</taxon>
        <taxon>Streptomyces</taxon>
    </lineage>
</organism>
<dbReference type="AlphaFoldDB" id="E2PVN6"/>